<reference evidence="1 2" key="1">
    <citation type="journal article" date="2020" name="Harmful Algae">
        <title>Molecular and morphological characterization of a novel dihydroanatoxin-a producing Microcoleus species (cyanobacteria) from the Russian River, California, USA.</title>
        <authorList>
            <person name="Conklin K.Y."/>
            <person name="Stancheva R."/>
            <person name="Otten T.G."/>
            <person name="Fadness R."/>
            <person name="Boyer G.L."/>
            <person name="Read B."/>
            <person name="Zhang X."/>
            <person name="Sheath R.G."/>
        </authorList>
    </citation>
    <scope>NUCLEOTIDE SEQUENCE [LARGE SCALE GENOMIC DNA]</scope>
    <source>
        <strain evidence="1 2">PTRS2</strain>
    </source>
</reference>
<dbReference type="Proteomes" id="UP001384579">
    <property type="component" value="Unassembled WGS sequence"/>
</dbReference>
<evidence type="ECO:0000313" key="2">
    <source>
        <dbReference type="Proteomes" id="UP001384579"/>
    </source>
</evidence>
<evidence type="ECO:0000313" key="1">
    <source>
        <dbReference type="EMBL" id="MEK0188336.1"/>
    </source>
</evidence>
<comment type="caution">
    <text evidence="1">The sequence shown here is derived from an EMBL/GenBank/DDBJ whole genome shotgun (WGS) entry which is preliminary data.</text>
</comment>
<keyword evidence="2" id="KW-1185">Reference proteome</keyword>
<sequence>MTQSDRPTDAKTPCIINDRKLDYLFNVNIKPDAHNSKRAVQNRQQLNRLGFDDDSESRQFIQTHLEQAVQEESNIVERFINIYTNHTTGEEATIDTELRDSRSTGHNRKIRPSPKFMGSLARWNSPLSQCYNLWKITQYLR</sequence>
<name>A0ABU8YV85_9CYAN</name>
<proteinExistence type="predicted"/>
<dbReference type="EMBL" id="JBBLXS010000583">
    <property type="protein sequence ID" value="MEK0188336.1"/>
    <property type="molecule type" value="Genomic_DNA"/>
</dbReference>
<gene>
    <name evidence="1" type="ORF">WMG39_26350</name>
</gene>
<dbReference type="RefSeq" id="WP_340526156.1">
    <property type="nucleotide sequence ID" value="NZ_JBBLXS010000583.1"/>
</dbReference>
<organism evidence="1 2">
    <name type="scientific">Microcoleus anatoxicus PTRS2</name>
    <dbReference type="NCBI Taxonomy" id="2705321"/>
    <lineage>
        <taxon>Bacteria</taxon>
        <taxon>Bacillati</taxon>
        <taxon>Cyanobacteriota</taxon>
        <taxon>Cyanophyceae</taxon>
        <taxon>Oscillatoriophycideae</taxon>
        <taxon>Oscillatoriales</taxon>
        <taxon>Microcoleaceae</taxon>
        <taxon>Microcoleus</taxon>
        <taxon>Microcoleus anatoxicus</taxon>
    </lineage>
</organism>
<accession>A0ABU8YV85</accession>
<protein>
    <submittedName>
        <fullName evidence="1">Uncharacterized protein</fullName>
    </submittedName>
</protein>